<dbReference type="Pfam" id="PF03958">
    <property type="entry name" value="Secretin_N"/>
    <property type="match status" value="1"/>
</dbReference>
<dbReference type="InterPro" id="IPR011662">
    <property type="entry name" value="Secretin/TonB_short_N"/>
</dbReference>
<dbReference type="Gene3D" id="3.30.1370.120">
    <property type="match status" value="1"/>
</dbReference>
<dbReference type="InterPro" id="IPR038591">
    <property type="entry name" value="NolW-like_sf"/>
</dbReference>
<accession>A0A266N9M9</accession>
<name>A0A266N9M9_9PSED</name>
<evidence type="ECO:0000256" key="6">
    <source>
        <dbReference type="ARBA" id="ARBA00023237"/>
    </source>
</evidence>
<evidence type="ECO:0000256" key="7">
    <source>
        <dbReference type="RuleBase" id="RU004004"/>
    </source>
</evidence>
<keyword evidence="3 7" id="KW-0813">Transport</keyword>
<dbReference type="PANTHER" id="PTHR30604:SF1">
    <property type="entry name" value="DNA UTILIZATION PROTEIN HOFQ"/>
    <property type="match status" value="1"/>
</dbReference>
<feature type="chain" id="PRO_5012854141" evidence="8">
    <location>
        <begin position="24"/>
        <end position="461"/>
    </location>
</feature>
<dbReference type="SMART" id="SM00965">
    <property type="entry name" value="STN"/>
    <property type="match status" value="1"/>
</dbReference>
<comment type="caution">
    <text evidence="10">The sequence shown here is derived from an EMBL/GenBank/DDBJ whole genome shotgun (WGS) entry which is preliminary data.</text>
</comment>
<keyword evidence="5" id="KW-0472">Membrane</keyword>
<evidence type="ECO:0000256" key="4">
    <source>
        <dbReference type="ARBA" id="ARBA00022729"/>
    </source>
</evidence>
<dbReference type="PROSITE" id="PS00875">
    <property type="entry name" value="T2SP_D"/>
    <property type="match status" value="1"/>
</dbReference>
<feature type="signal peptide" evidence="8">
    <location>
        <begin position="1"/>
        <end position="23"/>
    </location>
</feature>
<dbReference type="Gene3D" id="3.30.1370.130">
    <property type="match status" value="1"/>
</dbReference>
<evidence type="ECO:0000256" key="1">
    <source>
        <dbReference type="ARBA" id="ARBA00004442"/>
    </source>
</evidence>
<comment type="similarity">
    <text evidence="2">Belongs to the bacterial secretin family. PilQ subfamily.</text>
</comment>
<dbReference type="InterPro" id="IPR013355">
    <property type="entry name" value="Pilus_4_PilQ"/>
</dbReference>
<evidence type="ECO:0000256" key="3">
    <source>
        <dbReference type="ARBA" id="ARBA00022448"/>
    </source>
</evidence>
<dbReference type="AlphaFoldDB" id="A0A266N9M9"/>
<sequence length="461" mass="50081">MKRIFPVCGLALWSALNSQAVLASAPLILPDASTPWVVQPEQAKAQTYEGDLLSLNFQDIEVRTVLQILADFTRFNLVVSDGVEGNVTLNLQDVPWDQALDLVLKSKGLDKRMEGNVMLIAPADEIAAQARQVLEARNQIADLAPLRREVVQVNHAKAADIAKLFQSATGHASGVEGQGSITVDERTNHIIAFQTAERLGELRRIVAQLDVPMRQVMIEARIVEAGVDFEKKLGVRWGGEIRNAGNWKAGGINKPVVEGAAEVSAPFVDLGVANHTSGLGIAFITNNVLLDLELSAMEKTGNGEIISQPKVVTSDKETAKILKGTEIPYQESTSSGATSVSFKEASLSLEVTPQITPDNSILMQVVVTKDEPDYMNMVNNVPPIKKNEVRGRVLVKDGETIVIGGVFSNTQSNVVDKVPFLGDLPYVGRLFRRDLVLEKKSELLVFLTPRIMNDLAIAASH</sequence>
<dbReference type="Pfam" id="PF00263">
    <property type="entry name" value="Secretin"/>
    <property type="match status" value="1"/>
</dbReference>
<comment type="subcellular location">
    <subcellularLocation>
        <location evidence="1 7">Cell outer membrane</location>
    </subcellularLocation>
</comment>
<keyword evidence="6" id="KW-0998">Cell outer membrane</keyword>
<dbReference type="OrthoDB" id="9779724at2"/>
<evidence type="ECO:0000259" key="9">
    <source>
        <dbReference type="SMART" id="SM00965"/>
    </source>
</evidence>
<dbReference type="NCBIfam" id="TIGR02515">
    <property type="entry name" value="IV_pilus_PilQ"/>
    <property type="match status" value="1"/>
</dbReference>
<evidence type="ECO:0000313" key="10">
    <source>
        <dbReference type="EMBL" id="OZY59166.1"/>
    </source>
</evidence>
<protein>
    <submittedName>
        <fullName evidence="10">Pilus assembly protein PilQ</fullName>
    </submittedName>
</protein>
<dbReference type="InterPro" id="IPR004845">
    <property type="entry name" value="T2SS_GspD_CS"/>
</dbReference>
<dbReference type="Pfam" id="PF07660">
    <property type="entry name" value="STN"/>
    <property type="match status" value="1"/>
</dbReference>
<evidence type="ECO:0000256" key="8">
    <source>
        <dbReference type="SAM" id="SignalP"/>
    </source>
</evidence>
<dbReference type="InterPro" id="IPR005644">
    <property type="entry name" value="NolW-like"/>
</dbReference>
<proteinExistence type="inferred from homology"/>
<dbReference type="EMBL" id="NQKI01000017">
    <property type="protein sequence ID" value="OZY59166.1"/>
    <property type="molecule type" value="Genomic_DNA"/>
</dbReference>
<feature type="domain" description="Secretin/TonB short N-terminal" evidence="9">
    <location>
        <begin position="75"/>
        <end position="123"/>
    </location>
</feature>
<organism evidence="10 11">
    <name type="scientific">Pseudomonas lundensis</name>
    <dbReference type="NCBI Taxonomy" id="86185"/>
    <lineage>
        <taxon>Bacteria</taxon>
        <taxon>Pseudomonadati</taxon>
        <taxon>Pseudomonadota</taxon>
        <taxon>Gammaproteobacteria</taxon>
        <taxon>Pseudomonadales</taxon>
        <taxon>Pseudomonadaceae</taxon>
        <taxon>Pseudomonas</taxon>
    </lineage>
</organism>
<evidence type="ECO:0000256" key="2">
    <source>
        <dbReference type="ARBA" id="ARBA00006304"/>
    </source>
</evidence>
<dbReference type="PRINTS" id="PR00811">
    <property type="entry name" value="BCTERIALGSPD"/>
</dbReference>
<dbReference type="PANTHER" id="PTHR30604">
    <property type="entry name" value="PROTEIN TRANSPORT PROTEIN HOFQ"/>
    <property type="match status" value="1"/>
</dbReference>
<keyword evidence="4 8" id="KW-0732">Signal</keyword>
<dbReference type="InterPro" id="IPR004846">
    <property type="entry name" value="T2SS/T3SS_dom"/>
</dbReference>
<dbReference type="GO" id="GO:0009279">
    <property type="term" value="C:cell outer membrane"/>
    <property type="evidence" value="ECO:0007669"/>
    <property type="project" value="UniProtKB-SubCell"/>
</dbReference>
<evidence type="ECO:0000313" key="11">
    <source>
        <dbReference type="Proteomes" id="UP000215788"/>
    </source>
</evidence>
<gene>
    <name evidence="10" type="ORF">CJF39_12430</name>
</gene>
<dbReference type="RefSeq" id="WP_094993692.1">
    <property type="nucleotide sequence ID" value="NZ_NQKI01000017.1"/>
</dbReference>
<dbReference type="InterPro" id="IPR051808">
    <property type="entry name" value="Type_IV_pilus_biogenesis"/>
</dbReference>
<dbReference type="InterPro" id="IPR001775">
    <property type="entry name" value="GspD/PilQ"/>
</dbReference>
<dbReference type="Proteomes" id="UP000215788">
    <property type="component" value="Unassembled WGS sequence"/>
</dbReference>
<dbReference type="GO" id="GO:0009306">
    <property type="term" value="P:protein secretion"/>
    <property type="evidence" value="ECO:0007669"/>
    <property type="project" value="InterPro"/>
</dbReference>
<reference evidence="10 11" key="1">
    <citation type="submission" date="2017-08" db="EMBL/GenBank/DDBJ databases">
        <title>Genomic and metabolic characterisation of spoilage-associated Pseudomonas species.</title>
        <authorList>
            <person name="Stanborough T."/>
            <person name="Fegan N."/>
            <person name="Powell S.M."/>
            <person name="Singh T."/>
            <person name="Tamplin M.L."/>
            <person name="Chandry P.S."/>
        </authorList>
    </citation>
    <scope>NUCLEOTIDE SEQUENCE [LARGE SCALE GENOMIC DNA]</scope>
    <source>
        <strain evidence="10 11">L1802</strain>
    </source>
</reference>
<evidence type="ECO:0000256" key="5">
    <source>
        <dbReference type="ARBA" id="ARBA00023136"/>
    </source>
</evidence>